<dbReference type="STRING" id="1121476.SAMN02745751_01348"/>
<feature type="domain" description="Pyrrolysine biosynthesis protein PylD N-terminal" evidence="1">
    <location>
        <begin position="17"/>
        <end position="126"/>
    </location>
</feature>
<protein>
    <submittedName>
        <fullName evidence="2">Pyrrolysine biosynthesis protein PylD</fullName>
    </submittedName>
</protein>
<dbReference type="Gene3D" id="3.40.50.720">
    <property type="entry name" value="NAD(P)-binding Rossmann-like Domain"/>
    <property type="match status" value="1"/>
</dbReference>
<proteinExistence type="predicted"/>
<dbReference type="OrthoDB" id="5418995at2"/>
<sequence>MTRLIEDWIIDIRYNMNSLENDLKMKTNMGYVELAAKSCGNEIQGFSRFVESASIAVIPVTTGQGVIGSFTDSVCSILSYMGFQAFITEGTDVNGLYEAFMKGVDIVFMADDDRFIAINRKNGSVSDNIIATARGFVVAAEGFWGGIEDKDVLLAGYGNVGKEMFGMIKSKKAKVFVYEQDLKKHERILEEGGILVDRDEIKRFKYVLDATNTGNWLSTDLIKDDAAIVSPGVPISLNASSYELHGKRMIHDYLPIGVAVMAGMVYR</sequence>
<dbReference type="InterPro" id="IPR048757">
    <property type="entry name" value="PylD_N"/>
</dbReference>
<name>A0A1M6F4J1_9FIRM</name>
<dbReference type="NCBIfam" id="TIGR03911">
    <property type="entry name" value="pyrrolys_PylD"/>
    <property type="match status" value="1"/>
</dbReference>
<dbReference type="Pfam" id="PF21455">
    <property type="entry name" value="PylD_N"/>
    <property type="match status" value="1"/>
</dbReference>
<evidence type="ECO:0000313" key="2">
    <source>
        <dbReference type="EMBL" id="SHI92519.1"/>
    </source>
</evidence>
<dbReference type="SUPFAM" id="SSF51735">
    <property type="entry name" value="NAD(P)-binding Rossmann-fold domains"/>
    <property type="match status" value="1"/>
</dbReference>
<evidence type="ECO:0000313" key="3">
    <source>
        <dbReference type="Proteomes" id="UP000184052"/>
    </source>
</evidence>
<reference evidence="2 3" key="1">
    <citation type="submission" date="2016-11" db="EMBL/GenBank/DDBJ databases">
        <authorList>
            <person name="Jaros S."/>
            <person name="Januszkiewicz K."/>
            <person name="Wedrychowicz H."/>
        </authorList>
    </citation>
    <scope>NUCLEOTIDE SEQUENCE [LARGE SCALE GENOMIC DNA]</scope>
    <source>
        <strain evidence="2 3">DSM 17477</strain>
    </source>
</reference>
<accession>A0A1M6F4J1</accession>
<dbReference type="AlphaFoldDB" id="A0A1M6F4J1"/>
<dbReference type="Proteomes" id="UP000184052">
    <property type="component" value="Unassembled WGS sequence"/>
</dbReference>
<gene>
    <name evidence="2" type="ORF">SAMN02745751_01348</name>
</gene>
<dbReference type="EMBL" id="FQZL01000008">
    <property type="protein sequence ID" value="SHI92519.1"/>
    <property type="molecule type" value="Genomic_DNA"/>
</dbReference>
<dbReference type="Gene3D" id="3.40.50.12150">
    <property type="match status" value="1"/>
</dbReference>
<keyword evidence="3" id="KW-1185">Reference proteome</keyword>
<dbReference type="RefSeq" id="WP_073048818.1">
    <property type="nucleotide sequence ID" value="NZ_FQZL01000008.1"/>
</dbReference>
<dbReference type="InterPro" id="IPR023914">
    <property type="entry name" value="Pyrrolys_PylD"/>
</dbReference>
<organism evidence="2 3">
    <name type="scientific">Dethiosulfatibacter aminovorans DSM 17477</name>
    <dbReference type="NCBI Taxonomy" id="1121476"/>
    <lineage>
        <taxon>Bacteria</taxon>
        <taxon>Bacillati</taxon>
        <taxon>Bacillota</taxon>
        <taxon>Tissierellia</taxon>
        <taxon>Dethiosulfatibacter</taxon>
    </lineage>
</organism>
<evidence type="ECO:0000259" key="1">
    <source>
        <dbReference type="Pfam" id="PF21455"/>
    </source>
</evidence>
<dbReference type="InterPro" id="IPR036291">
    <property type="entry name" value="NAD(P)-bd_dom_sf"/>
</dbReference>